<dbReference type="Proteomes" id="UP000059672">
    <property type="component" value="Chromosome"/>
</dbReference>
<name>A0A120IEJ9_9FLAO</name>
<reference evidence="4" key="1">
    <citation type="submission" date="2015-12" db="EMBL/GenBank/DDBJ databases">
        <title>Complete genome sequence of Lutibacter profundus strain LP1.</title>
        <authorList>
            <person name="Wissuwa J."/>
            <person name="Le Moine Bauer S."/>
            <person name="Stokke R."/>
            <person name="Dahle H."/>
            <person name="Steen I.H."/>
        </authorList>
    </citation>
    <scope>NUCLEOTIDE SEQUENCE [LARGE SCALE GENOMIC DNA]</scope>
    <source>
        <strain evidence="4">LP1</strain>
    </source>
</reference>
<dbReference type="CDD" id="cd10918">
    <property type="entry name" value="CE4_NodB_like_5s_6s"/>
    <property type="match status" value="1"/>
</dbReference>
<dbReference type="SUPFAM" id="SSF88713">
    <property type="entry name" value="Glycoside hydrolase/deacetylase"/>
    <property type="match status" value="1"/>
</dbReference>
<dbReference type="InterPro" id="IPR011330">
    <property type="entry name" value="Glyco_hydro/deAcase_b/a-brl"/>
</dbReference>
<dbReference type="Pfam" id="PF01522">
    <property type="entry name" value="Polysacc_deac_1"/>
    <property type="match status" value="1"/>
</dbReference>
<reference evidence="3 4" key="2">
    <citation type="journal article" date="2016" name="Int. J. Syst. Evol. Microbiol.">
        <title>Lutibacter profundi sp. nov., isolated from a deep-sea hydrothermal system on the Arctic Mid-Ocean Ridge and emended description of the genus Lutibacter.</title>
        <authorList>
            <person name="Le Moine Bauer S."/>
            <person name="Roalkvam I."/>
            <person name="Steen I.H."/>
            <person name="Dahle H."/>
        </authorList>
    </citation>
    <scope>NUCLEOTIDE SEQUENCE [LARGE SCALE GENOMIC DNA]</scope>
    <source>
        <strain evidence="3 4">LP1</strain>
    </source>
</reference>
<gene>
    <name evidence="3" type="ORF">Lupro_11865</name>
</gene>
<keyword evidence="1" id="KW-0732">Signal</keyword>
<dbReference type="InterPro" id="IPR002509">
    <property type="entry name" value="NODB_dom"/>
</dbReference>
<dbReference type="PROSITE" id="PS51677">
    <property type="entry name" value="NODB"/>
    <property type="match status" value="1"/>
</dbReference>
<evidence type="ECO:0000313" key="3">
    <source>
        <dbReference type="EMBL" id="AMC11919.1"/>
    </source>
</evidence>
<feature type="domain" description="NodB homology" evidence="2">
    <location>
        <begin position="61"/>
        <end position="266"/>
    </location>
</feature>
<dbReference type="OrthoDB" id="9778320at2"/>
<dbReference type="AlphaFoldDB" id="A0A120IEJ9"/>
<keyword evidence="4" id="KW-1185">Reference proteome</keyword>
<evidence type="ECO:0000259" key="2">
    <source>
        <dbReference type="PROSITE" id="PS51677"/>
    </source>
</evidence>
<sequence length="266" mass="31126">MIDILMFHRVLPKSSIANNDAYFIRGTLISQEKLESVILKYLKNNYTFKTISNIESNSSINQVALTFDDGYTDNYLYVKPILEKYDIKATFYPVIGYCKEQKVAPLDYYYHYVNENIVKDKKEEWIIGKQKKTFLNYSINQQKEFLKAILKTNNSKSKVSYMSIKQLQELDSLNHEIGGHSMYHEIYTKLNTNEILQDVQKTIQSLSEIGIDVDSYAYTDGQYNSTIVDILKNEHIKYACAIKSKKITNYVNFELERKFVIENEII</sequence>
<dbReference type="PANTHER" id="PTHR34216:SF7">
    <property type="entry name" value="POLY-BETA-1,6-N-ACETYL-D-GLUCOSAMINE N-DEACETYLASE"/>
    <property type="match status" value="1"/>
</dbReference>
<proteinExistence type="predicted"/>
<dbReference type="RefSeq" id="WP_068210635.1">
    <property type="nucleotide sequence ID" value="NZ_CP013355.1"/>
</dbReference>
<dbReference type="KEGG" id="lut:Lupro_11865"/>
<dbReference type="EMBL" id="CP013355">
    <property type="protein sequence ID" value="AMC11919.1"/>
    <property type="molecule type" value="Genomic_DNA"/>
</dbReference>
<dbReference type="Gene3D" id="3.20.20.370">
    <property type="entry name" value="Glycoside hydrolase/deacetylase"/>
    <property type="match status" value="1"/>
</dbReference>
<evidence type="ECO:0000313" key="4">
    <source>
        <dbReference type="Proteomes" id="UP000059672"/>
    </source>
</evidence>
<accession>A0A120IEJ9</accession>
<dbReference type="PANTHER" id="PTHR34216">
    <property type="match status" value="1"/>
</dbReference>
<dbReference type="GO" id="GO:0016810">
    <property type="term" value="F:hydrolase activity, acting on carbon-nitrogen (but not peptide) bonds"/>
    <property type="evidence" value="ECO:0007669"/>
    <property type="project" value="InterPro"/>
</dbReference>
<evidence type="ECO:0000256" key="1">
    <source>
        <dbReference type="ARBA" id="ARBA00022729"/>
    </source>
</evidence>
<organism evidence="3 4">
    <name type="scientific">Lutibacter profundi</name>
    <dbReference type="NCBI Taxonomy" id="1622118"/>
    <lineage>
        <taxon>Bacteria</taxon>
        <taxon>Pseudomonadati</taxon>
        <taxon>Bacteroidota</taxon>
        <taxon>Flavobacteriia</taxon>
        <taxon>Flavobacteriales</taxon>
        <taxon>Flavobacteriaceae</taxon>
        <taxon>Lutibacter</taxon>
    </lineage>
</organism>
<dbReference type="InterPro" id="IPR051398">
    <property type="entry name" value="Polysacch_Deacetylase"/>
</dbReference>
<dbReference type="GO" id="GO:0005975">
    <property type="term" value="P:carbohydrate metabolic process"/>
    <property type="evidence" value="ECO:0007669"/>
    <property type="project" value="InterPro"/>
</dbReference>
<dbReference type="STRING" id="1622118.Lupro_11865"/>
<protein>
    <recommendedName>
        <fullName evidence="2">NodB homology domain-containing protein</fullName>
    </recommendedName>
</protein>